<evidence type="ECO:0000256" key="8">
    <source>
        <dbReference type="ARBA" id="ARBA00022777"/>
    </source>
</evidence>
<dbReference type="InterPro" id="IPR023465">
    <property type="entry name" value="Riboflavin_kinase_dom_sf"/>
</dbReference>
<evidence type="ECO:0000256" key="2">
    <source>
        <dbReference type="ARBA" id="ARBA00005201"/>
    </source>
</evidence>
<keyword evidence="9 14" id="KW-0274">FAD</keyword>
<evidence type="ECO:0000313" key="16">
    <source>
        <dbReference type="EMBL" id="NMP21835.1"/>
    </source>
</evidence>
<dbReference type="InterPro" id="IPR002606">
    <property type="entry name" value="Riboflavin_kinase_bac"/>
</dbReference>
<dbReference type="GO" id="GO:0003919">
    <property type="term" value="F:FMN adenylyltransferase activity"/>
    <property type="evidence" value="ECO:0007669"/>
    <property type="project" value="UniProtKB-UniRule"/>
</dbReference>
<keyword evidence="6 14" id="KW-0548">Nucleotidyltransferase</keyword>
<dbReference type="FunFam" id="3.40.50.620:FF:000021">
    <property type="entry name" value="Riboflavin biosynthesis protein"/>
    <property type="match status" value="1"/>
</dbReference>
<evidence type="ECO:0000256" key="5">
    <source>
        <dbReference type="ARBA" id="ARBA00022679"/>
    </source>
</evidence>
<sequence>MRIFRDGERPQEPYVVTIGNFDGMHRGHQALIREAEKLGADRGLPTLAITFDPHPSLVLKGPRSRFLLSPLDLKLYYLESMGVSATAVMPFTPAFASLPPEDFLDEILVGEFHAQAVVVGYNFTFGKGGRGTVAQLAAWGQARQIPVVVAPPFLDEAHQEPISSSRVRRLLGEGNMEAARELLGHPFSVSGVVVQGDQRGRTLGVPTFNVVPPVVQAMPPYGVYAGMVSIGGERLMAVASWGVRPTFEGGHPLLEVHALASVGFGHYGQQLRFDWLHRLRGEVQFAGADELVRQMHRDIEDARRWLQSARDLLDQNLL</sequence>
<protein>
    <recommendedName>
        <fullName evidence="14">Riboflavin biosynthesis protein</fullName>
    </recommendedName>
    <domain>
        <recommendedName>
            <fullName evidence="14">Riboflavin kinase</fullName>
            <ecNumber evidence="14">2.7.1.26</ecNumber>
        </recommendedName>
        <alternativeName>
            <fullName evidence="14">Flavokinase</fullName>
        </alternativeName>
    </domain>
    <domain>
        <recommendedName>
            <fullName evidence="14">FMN adenylyltransferase</fullName>
            <ecNumber evidence="14">2.7.7.2</ecNumber>
        </recommendedName>
        <alternativeName>
            <fullName evidence="14">FAD pyrophosphorylase</fullName>
        </alternativeName>
        <alternativeName>
            <fullName evidence="14">FAD synthase</fullName>
        </alternativeName>
    </domain>
</protein>
<proteinExistence type="inferred from homology"/>
<evidence type="ECO:0000256" key="1">
    <source>
        <dbReference type="ARBA" id="ARBA00004726"/>
    </source>
</evidence>
<dbReference type="GO" id="GO:0006747">
    <property type="term" value="P:FAD biosynthetic process"/>
    <property type="evidence" value="ECO:0007669"/>
    <property type="project" value="UniProtKB-UniRule"/>
</dbReference>
<dbReference type="CDD" id="cd02064">
    <property type="entry name" value="FAD_synthetase_N"/>
    <property type="match status" value="1"/>
</dbReference>
<evidence type="ECO:0000256" key="14">
    <source>
        <dbReference type="PIRNR" id="PIRNR004491"/>
    </source>
</evidence>
<dbReference type="EC" id="2.7.1.26" evidence="14"/>
<dbReference type="Gene3D" id="3.40.50.620">
    <property type="entry name" value="HUPs"/>
    <property type="match status" value="1"/>
</dbReference>
<dbReference type="EMBL" id="JABBVZ010000013">
    <property type="protein sequence ID" value="NMP21835.1"/>
    <property type="molecule type" value="Genomic_DNA"/>
</dbReference>
<dbReference type="SUPFAM" id="SSF52374">
    <property type="entry name" value="Nucleotidylyl transferase"/>
    <property type="match status" value="1"/>
</dbReference>
<keyword evidence="8 14" id="KW-0418">Kinase</keyword>
<evidence type="ECO:0000259" key="15">
    <source>
        <dbReference type="SMART" id="SM00904"/>
    </source>
</evidence>
<dbReference type="InterPro" id="IPR023468">
    <property type="entry name" value="Riboflavin_kinase"/>
</dbReference>
<dbReference type="UniPathway" id="UPA00277">
    <property type="reaction ID" value="UER00407"/>
</dbReference>
<dbReference type="Pfam" id="PF06574">
    <property type="entry name" value="FAD_syn"/>
    <property type="match status" value="1"/>
</dbReference>
<dbReference type="GO" id="GO:0009231">
    <property type="term" value="P:riboflavin biosynthetic process"/>
    <property type="evidence" value="ECO:0007669"/>
    <property type="project" value="InterPro"/>
</dbReference>
<keyword evidence="17" id="KW-1185">Reference proteome</keyword>
<dbReference type="InterPro" id="IPR015864">
    <property type="entry name" value="FAD_synthase"/>
</dbReference>
<dbReference type="NCBIfam" id="NF004160">
    <property type="entry name" value="PRK05627.1-3"/>
    <property type="match status" value="1"/>
</dbReference>
<dbReference type="PIRSF" id="PIRSF004491">
    <property type="entry name" value="FAD_Synth"/>
    <property type="match status" value="1"/>
</dbReference>
<dbReference type="SUPFAM" id="SSF82114">
    <property type="entry name" value="Riboflavin kinase-like"/>
    <property type="match status" value="1"/>
</dbReference>
<dbReference type="Proteomes" id="UP000533476">
    <property type="component" value="Unassembled WGS sequence"/>
</dbReference>
<comment type="pathway">
    <text evidence="2 14">Cofactor biosynthesis; FMN biosynthesis; FMN from riboflavin (ATP route): step 1/1.</text>
</comment>
<dbReference type="SMART" id="SM00904">
    <property type="entry name" value="Flavokinase"/>
    <property type="match status" value="1"/>
</dbReference>
<dbReference type="InterPro" id="IPR014729">
    <property type="entry name" value="Rossmann-like_a/b/a_fold"/>
</dbReference>
<dbReference type="InterPro" id="IPR015865">
    <property type="entry name" value="Riboflavin_kinase_bac/euk"/>
</dbReference>
<comment type="caution">
    <text evidence="16">The sequence shown here is derived from an EMBL/GenBank/DDBJ whole genome shotgun (WGS) entry which is preliminary data.</text>
</comment>
<keyword evidence="7 14" id="KW-0547">Nucleotide-binding</keyword>
<dbReference type="GO" id="GO:0005524">
    <property type="term" value="F:ATP binding"/>
    <property type="evidence" value="ECO:0007669"/>
    <property type="project" value="UniProtKB-UniRule"/>
</dbReference>
<keyword evidence="10 14" id="KW-0067">ATP-binding</keyword>
<dbReference type="PANTHER" id="PTHR22749:SF6">
    <property type="entry name" value="RIBOFLAVIN KINASE"/>
    <property type="match status" value="1"/>
</dbReference>
<evidence type="ECO:0000256" key="13">
    <source>
        <dbReference type="ARBA" id="ARBA00049494"/>
    </source>
</evidence>
<feature type="domain" description="Riboflavin kinase" evidence="15">
    <location>
        <begin position="182"/>
        <end position="307"/>
    </location>
</feature>
<evidence type="ECO:0000313" key="17">
    <source>
        <dbReference type="Proteomes" id="UP000533476"/>
    </source>
</evidence>
<evidence type="ECO:0000256" key="11">
    <source>
        <dbReference type="ARBA" id="ARBA00023268"/>
    </source>
</evidence>
<comment type="catalytic activity">
    <reaction evidence="13 14">
        <text>FMN + ATP + H(+) = FAD + diphosphate</text>
        <dbReference type="Rhea" id="RHEA:17237"/>
        <dbReference type="ChEBI" id="CHEBI:15378"/>
        <dbReference type="ChEBI" id="CHEBI:30616"/>
        <dbReference type="ChEBI" id="CHEBI:33019"/>
        <dbReference type="ChEBI" id="CHEBI:57692"/>
        <dbReference type="ChEBI" id="CHEBI:58210"/>
        <dbReference type="EC" id="2.7.7.2"/>
    </reaction>
</comment>
<evidence type="ECO:0000256" key="4">
    <source>
        <dbReference type="ARBA" id="ARBA00022643"/>
    </source>
</evidence>
<name>A0A7Y0L260_9FIRM</name>
<accession>A0A7Y0L260</accession>
<dbReference type="EC" id="2.7.7.2" evidence="14"/>
<dbReference type="AlphaFoldDB" id="A0A7Y0L260"/>
<dbReference type="RefSeq" id="WP_169097600.1">
    <property type="nucleotide sequence ID" value="NZ_JABBVZ010000013.1"/>
</dbReference>
<keyword evidence="11" id="KW-0511">Multifunctional enzyme</keyword>
<dbReference type="GO" id="GO:0009398">
    <property type="term" value="P:FMN biosynthetic process"/>
    <property type="evidence" value="ECO:0007669"/>
    <property type="project" value="UniProtKB-UniRule"/>
</dbReference>
<keyword evidence="4 14" id="KW-0288">FMN</keyword>
<dbReference type="UniPathway" id="UPA00276">
    <property type="reaction ID" value="UER00406"/>
</dbReference>
<evidence type="ECO:0000256" key="12">
    <source>
        <dbReference type="ARBA" id="ARBA00047880"/>
    </source>
</evidence>
<evidence type="ECO:0000256" key="3">
    <source>
        <dbReference type="ARBA" id="ARBA00022630"/>
    </source>
</evidence>
<comment type="pathway">
    <text evidence="1 14">Cofactor biosynthesis; FAD biosynthesis; FAD from FMN: step 1/1.</text>
</comment>
<dbReference type="NCBIfam" id="TIGR00083">
    <property type="entry name" value="ribF"/>
    <property type="match status" value="1"/>
</dbReference>
<reference evidence="16 17" key="1">
    <citation type="submission" date="2020-04" db="EMBL/GenBank/DDBJ databases">
        <authorList>
            <person name="Zhang R."/>
            <person name="Schippers A."/>
        </authorList>
    </citation>
    <scope>NUCLEOTIDE SEQUENCE [LARGE SCALE GENOMIC DNA]</scope>
    <source>
        <strain evidence="16 17">DSM 109850</strain>
    </source>
</reference>
<comment type="catalytic activity">
    <reaction evidence="12 14">
        <text>riboflavin + ATP = FMN + ADP + H(+)</text>
        <dbReference type="Rhea" id="RHEA:14357"/>
        <dbReference type="ChEBI" id="CHEBI:15378"/>
        <dbReference type="ChEBI" id="CHEBI:30616"/>
        <dbReference type="ChEBI" id="CHEBI:57986"/>
        <dbReference type="ChEBI" id="CHEBI:58210"/>
        <dbReference type="ChEBI" id="CHEBI:456216"/>
        <dbReference type="EC" id="2.7.1.26"/>
    </reaction>
</comment>
<dbReference type="Pfam" id="PF01687">
    <property type="entry name" value="Flavokinase"/>
    <property type="match status" value="1"/>
</dbReference>
<evidence type="ECO:0000256" key="9">
    <source>
        <dbReference type="ARBA" id="ARBA00022827"/>
    </source>
</evidence>
<keyword evidence="3 14" id="KW-0285">Flavoprotein</keyword>
<organism evidence="16 17">
    <name type="scientific">Sulfobacillus harzensis</name>
    <dbReference type="NCBI Taxonomy" id="2729629"/>
    <lineage>
        <taxon>Bacteria</taxon>
        <taxon>Bacillati</taxon>
        <taxon>Bacillota</taxon>
        <taxon>Clostridia</taxon>
        <taxon>Eubacteriales</taxon>
        <taxon>Clostridiales Family XVII. Incertae Sedis</taxon>
        <taxon>Sulfobacillus</taxon>
    </lineage>
</organism>
<evidence type="ECO:0000256" key="10">
    <source>
        <dbReference type="ARBA" id="ARBA00022840"/>
    </source>
</evidence>
<keyword evidence="5 14" id="KW-0808">Transferase</keyword>
<gene>
    <name evidence="16" type="ORF">HIJ39_05650</name>
</gene>
<dbReference type="Gene3D" id="2.40.30.30">
    <property type="entry name" value="Riboflavin kinase-like"/>
    <property type="match status" value="1"/>
</dbReference>
<dbReference type="GO" id="GO:0008531">
    <property type="term" value="F:riboflavin kinase activity"/>
    <property type="evidence" value="ECO:0007669"/>
    <property type="project" value="UniProtKB-UniRule"/>
</dbReference>
<dbReference type="PANTHER" id="PTHR22749">
    <property type="entry name" value="RIBOFLAVIN KINASE/FMN ADENYLYLTRANSFERASE"/>
    <property type="match status" value="1"/>
</dbReference>
<comment type="similarity">
    <text evidence="14">Belongs to the ribF family.</text>
</comment>
<evidence type="ECO:0000256" key="6">
    <source>
        <dbReference type="ARBA" id="ARBA00022695"/>
    </source>
</evidence>
<evidence type="ECO:0000256" key="7">
    <source>
        <dbReference type="ARBA" id="ARBA00022741"/>
    </source>
</evidence>